<dbReference type="SMART" id="SM00320">
    <property type="entry name" value="WD40"/>
    <property type="match status" value="4"/>
</dbReference>
<protein>
    <recommendedName>
        <fullName evidence="5">F-box domain-containing protein</fullName>
    </recommendedName>
</protein>
<feature type="compositionally biased region" description="Low complexity" evidence="4">
    <location>
        <begin position="704"/>
        <end position="716"/>
    </location>
</feature>
<dbReference type="EMBL" id="KQ257454">
    <property type="protein sequence ID" value="KND01657.1"/>
    <property type="molecule type" value="Genomic_DNA"/>
</dbReference>
<evidence type="ECO:0000256" key="3">
    <source>
        <dbReference type="PROSITE-ProRule" id="PRU00221"/>
    </source>
</evidence>
<dbReference type="Pfam" id="PF00400">
    <property type="entry name" value="WD40"/>
    <property type="match status" value="2"/>
</dbReference>
<dbReference type="AlphaFoldDB" id="A0A0L0HKN3"/>
<dbReference type="Gene3D" id="1.20.1280.50">
    <property type="match status" value="1"/>
</dbReference>
<dbReference type="SUPFAM" id="SSF81383">
    <property type="entry name" value="F-box domain"/>
    <property type="match status" value="1"/>
</dbReference>
<dbReference type="eggNOG" id="KOG0274">
    <property type="taxonomic scope" value="Eukaryota"/>
</dbReference>
<dbReference type="STRING" id="645134.A0A0L0HKN3"/>
<dbReference type="PROSITE" id="PS50181">
    <property type="entry name" value="FBOX"/>
    <property type="match status" value="1"/>
</dbReference>
<feature type="repeat" description="WD" evidence="3">
    <location>
        <begin position="257"/>
        <end position="299"/>
    </location>
</feature>
<dbReference type="GeneID" id="27686967"/>
<name>A0A0L0HKN3_SPIPD</name>
<dbReference type="OMA" id="EFSPHVS"/>
<keyword evidence="7" id="KW-1185">Reference proteome</keyword>
<dbReference type="PROSITE" id="PS50294">
    <property type="entry name" value="WD_REPEATS_REGION"/>
    <property type="match status" value="1"/>
</dbReference>
<dbReference type="OrthoDB" id="2095648at2759"/>
<reference evidence="6 7" key="1">
    <citation type="submission" date="2009-08" db="EMBL/GenBank/DDBJ databases">
        <title>The Genome Sequence of Spizellomyces punctatus strain DAOM BR117.</title>
        <authorList>
            <consortium name="The Broad Institute Genome Sequencing Platform"/>
            <person name="Russ C."/>
            <person name="Cuomo C."/>
            <person name="Shea T."/>
            <person name="Young S.K."/>
            <person name="Zeng Q."/>
            <person name="Koehrsen M."/>
            <person name="Haas B."/>
            <person name="Borodovsky M."/>
            <person name="Guigo R."/>
            <person name="Alvarado L."/>
            <person name="Berlin A."/>
            <person name="Bochicchio J."/>
            <person name="Borenstein D."/>
            <person name="Chapman S."/>
            <person name="Chen Z."/>
            <person name="Engels R."/>
            <person name="Freedman E."/>
            <person name="Gellesch M."/>
            <person name="Goldberg J."/>
            <person name="Griggs A."/>
            <person name="Gujja S."/>
            <person name="Heiman D."/>
            <person name="Hepburn T."/>
            <person name="Howarth C."/>
            <person name="Jen D."/>
            <person name="Larson L."/>
            <person name="Lewis B."/>
            <person name="Mehta T."/>
            <person name="Park D."/>
            <person name="Pearson M."/>
            <person name="Roberts A."/>
            <person name="Saif S."/>
            <person name="Shenoy N."/>
            <person name="Sisk P."/>
            <person name="Stolte C."/>
            <person name="Sykes S."/>
            <person name="Thomson T."/>
            <person name="Walk T."/>
            <person name="White J."/>
            <person name="Yandava C."/>
            <person name="Burger G."/>
            <person name="Gray M.W."/>
            <person name="Holland P.W.H."/>
            <person name="King N."/>
            <person name="Lang F.B.F."/>
            <person name="Roger A.J."/>
            <person name="Ruiz-Trillo I."/>
            <person name="Lander E."/>
            <person name="Nusbaum C."/>
        </authorList>
    </citation>
    <scope>NUCLEOTIDE SEQUENCE [LARGE SCALE GENOMIC DNA]</scope>
    <source>
        <strain evidence="6 7">DAOM BR117</strain>
    </source>
</reference>
<accession>A0A0L0HKN3</accession>
<proteinExistence type="predicted"/>
<dbReference type="PROSITE" id="PS50082">
    <property type="entry name" value="WD_REPEATS_2"/>
    <property type="match status" value="1"/>
</dbReference>
<dbReference type="InterPro" id="IPR003903">
    <property type="entry name" value="UIM_dom"/>
</dbReference>
<dbReference type="Pfam" id="PF12937">
    <property type="entry name" value="F-box-like"/>
    <property type="match status" value="1"/>
</dbReference>
<dbReference type="Gene3D" id="2.130.10.10">
    <property type="entry name" value="YVTN repeat-like/Quinoprotein amine dehydrogenase"/>
    <property type="match status" value="2"/>
</dbReference>
<evidence type="ECO:0000256" key="1">
    <source>
        <dbReference type="ARBA" id="ARBA00022574"/>
    </source>
</evidence>
<evidence type="ECO:0000259" key="5">
    <source>
        <dbReference type="PROSITE" id="PS50181"/>
    </source>
</evidence>
<feature type="compositionally biased region" description="Basic and acidic residues" evidence="4">
    <location>
        <begin position="34"/>
        <end position="55"/>
    </location>
</feature>
<feature type="region of interest" description="Disordered" evidence="4">
    <location>
        <begin position="777"/>
        <end position="798"/>
    </location>
</feature>
<dbReference type="FunCoup" id="A0A0L0HKN3">
    <property type="interactions" value="125"/>
</dbReference>
<dbReference type="PANTHER" id="PTHR22847">
    <property type="entry name" value="WD40 REPEAT PROTEIN"/>
    <property type="match status" value="1"/>
</dbReference>
<evidence type="ECO:0000313" key="7">
    <source>
        <dbReference type="Proteomes" id="UP000053201"/>
    </source>
</evidence>
<feature type="region of interest" description="Disordered" evidence="4">
    <location>
        <begin position="1"/>
        <end position="69"/>
    </location>
</feature>
<dbReference type="GO" id="GO:1990234">
    <property type="term" value="C:transferase complex"/>
    <property type="evidence" value="ECO:0007669"/>
    <property type="project" value="UniProtKB-ARBA"/>
</dbReference>
<feature type="region of interest" description="Disordered" evidence="4">
    <location>
        <begin position="569"/>
        <end position="598"/>
    </location>
</feature>
<feature type="compositionally biased region" description="Polar residues" evidence="4">
    <location>
        <begin position="18"/>
        <end position="28"/>
    </location>
</feature>
<dbReference type="VEuPathDB" id="FungiDB:SPPG_03455"/>
<feature type="region of interest" description="Disordered" evidence="4">
    <location>
        <begin position="620"/>
        <end position="640"/>
    </location>
</feature>
<feature type="compositionally biased region" description="Basic and acidic residues" evidence="4">
    <location>
        <begin position="1"/>
        <end position="17"/>
    </location>
</feature>
<dbReference type="InterPro" id="IPR036047">
    <property type="entry name" value="F-box-like_dom_sf"/>
</dbReference>
<dbReference type="InterPro" id="IPR036322">
    <property type="entry name" value="WD40_repeat_dom_sf"/>
</dbReference>
<dbReference type="InterPro" id="IPR001810">
    <property type="entry name" value="F-box_dom"/>
</dbReference>
<organism evidence="6 7">
    <name type="scientific">Spizellomyces punctatus (strain DAOM BR117)</name>
    <dbReference type="NCBI Taxonomy" id="645134"/>
    <lineage>
        <taxon>Eukaryota</taxon>
        <taxon>Fungi</taxon>
        <taxon>Fungi incertae sedis</taxon>
        <taxon>Chytridiomycota</taxon>
        <taxon>Chytridiomycota incertae sedis</taxon>
        <taxon>Chytridiomycetes</taxon>
        <taxon>Spizellomycetales</taxon>
        <taxon>Spizellomycetaceae</taxon>
        <taxon>Spizellomyces</taxon>
    </lineage>
</organism>
<dbReference type="Proteomes" id="UP000053201">
    <property type="component" value="Unassembled WGS sequence"/>
</dbReference>
<sequence>MWSRHPEPNAADTRDRTVQLSTETSDGKSNIVKRTPETDREARDRTWRDNSEPRKRSGYAGSSRRSNRRETGAFASSKCYIALLPDELLIHILANLEPTEMKAASRVCSRWHRVIADDGCWRSAFDIYYGCLPIRRLAETSWRKEYLKRTRLLRSFQRGKHVVQFDPRIGKIDQVFLDFEEGRMACGSLEKGMVAFCHPSTGRVEKGTVYFNDNRVPTQIAALQLDRHRIAVGYISGGVALVTDFRDRINYTVRRFAGLHLGPVTCLAWVPNLPSAFISGGNDGTVKVWDVAQSQCIRTLRGPTAGVGITTLACDRKGYVLAGTDHGDLLVWDLDLASVEYGSPPLEMPIPASRVLRFGQTTEDAKIVSLLYDPTADTALGIVGSPANIDGSIRQWNVRTGEVLVNFIGGHAAEISSAAWDRTNPGSSSHGDNRILLATGDVLGTVSIWDVPQPRLSADSTHETMTARPVHVIDAHRASVCALHIDAFKVVSGAEDGSAKVFDILTGRCIRTLLVRRTRGGNDGLNAVGGGGVADGRRMVRCIWAGPYQVIVGSGDHVKSWDFVTSTASATSGKGKKKSSAPNGRRGPARGLRGNAHENTWLEIRDEVRESRLEREYEREAEEWSRKQAQKINGVHPPTGMSEEELINYAMLMSLEEQKDTGHDKALMDALEQSLLDENSVPRNDDEEDLVSEEPHVDLDWNLDSTTDPSTTCSSWDDSKGWGNQSRRGSRLMVYGSSTGSASSVSGSRSSLWEHVAERYEVREKAGNKLQGNVKVASRVPTGGYSSQNRGTEEDDEELQYVLELSLVDK</sequence>
<dbReference type="RefSeq" id="XP_016609696.1">
    <property type="nucleotide sequence ID" value="XM_016751716.1"/>
</dbReference>
<feature type="domain" description="F-box" evidence="5">
    <location>
        <begin position="78"/>
        <end position="124"/>
    </location>
</feature>
<dbReference type="InParanoid" id="A0A0L0HKN3"/>
<evidence type="ECO:0000256" key="4">
    <source>
        <dbReference type="SAM" id="MobiDB-lite"/>
    </source>
</evidence>
<dbReference type="PROSITE" id="PS50330">
    <property type="entry name" value="UIM"/>
    <property type="match status" value="1"/>
</dbReference>
<keyword evidence="1 3" id="KW-0853">WD repeat</keyword>
<dbReference type="InterPro" id="IPR001680">
    <property type="entry name" value="WD40_rpt"/>
</dbReference>
<dbReference type="SMART" id="SM00256">
    <property type="entry name" value="FBOX"/>
    <property type="match status" value="1"/>
</dbReference>
<feature type="region of interest" description="Disordered" evidence="4">
    <location>
        <begin position="704"/>
        <end position="727"/>
    </location>
</feature>
<evidence type="ECO:0000256" key="2">
    <source>
        <dbReference type="ARBA" id="ARBA00022737"/>
    </source>
</evidence>
<dbReference type="InterPro" id="IPR015943">
    <property type="entry name" value="WD40/YVTN_repeat-like_dom_sf"/>
</dbReference>
<dbReference type="PANTHER" id="PTHR22847:SF637">
    <property type="entry name" value="WD REPEAT DOMAIN 5B"/>
    <property type="match status" value="1"/>
</dbReference>
<dbReference type="SUPFAM" id="SSF50978">
    <property type="entry name" value="WD40 repeat-like"/>
    <property type="match status" value="1"/>
</dbReference>
<gene>
    <name evidence="6" type="ORF">SPPG_03455</name>
</gene>
<evidence type="ECO:0000313" key="6">
    <source>
        <dbReference type="EMBL" id="KND01657.1"/>
    </source>
</evidence>
<keyword evidence="2" id="KW-0677">Repeat</keyword>